<dbReference type="PANTHER" id="PTHR43000">
    <property type="entry name" value="DTDP-D-GLUCOSE 4,6-DEHYDRATASE-RELATED"/>
    <property type="match status" value="1"/>
</dbReference>
<evidence type="ECO:0000313" key="3">
    <source>
        <dbReference type="Proteomes" id="UP000231139"/>
    </source>
</evidence>
<dbReference type="InterPro" id="IPR036291">
    <property type="entry name" value="NAD(P)-bd_dom_sf"/>
</dbReference>
<dbReference type="InterPro" id="IPR016040">
    <property type="entry name" value="NAD(P)-bd_dom"/>
</dbReference>
<accession>A0A2H0N1I3</accession>
<feature type="domain" description="NAD(P)-binding" evidence="1">
    <location>
        <begin position="6"/>
        <end position="327"/>
    </location>
</feature>
<dbReference type="AlphaFoldDB" id="A0A2H0N1I3"/>
<evidence type="ECO:0000259" key="1">
    <source>
        <dbReference type="Pfam" id="PF16363"/>
    </source>
</evidence>
<protein>
    <submittedName>
        <fullName evidence="2">CDP-paratose 2-epimerase</fullName>
    </submittedName>
</protein>
<comment type="caution">
    <text evidence="2">The sequence shown here is derived from an EMBL/GenBank/DDBJ whole genome shotgun (WGS) entry which is preliminary data.</text>
</comment>
<organism evidence="2 3">
    <name type="scientific">Candidatus Nealsonbacteria bacterium CG11_big_fil_rev_8_21_14_0_20_35_11</name>
    <dbReference type="NCBI Taxonomy" id="1974713"/>
    <lineage>
        <taxon>Bacteria</taxon>
        <taxon>Candidatus Nealsoniibacteriota</taxon>
    </lineage>
</organism>
<gene>
    <name evidence="2" type="ORF">COV62_00740</name>
</gene>
<proteinExistence type="predicted"/>
<evidence type="ECO:0000313" key="2">
    <source>
        <dbReference type="EMBL" id="PIR02731.1"/>
    </source>
</evidence>
<dbReference type="SUPFAM" id="SSF51735">
    <property type="entry name" value="NAD(P)-binding Rossmann-fold domains"/>
    <property type="match status" value="1"/>
</dbReference>
<sequence>MLKKILITGGAGFIGTNTAAYHLKKGDKVIVYDNLSRAGAKQNLNWLKSRNDDFIFIKGDIKNYKKLLETFKKYKPDLIYHLAAQTTMVTSVENPREDFEINALGTFNTLEAMRKTKSKAVAVYSSTNKVMGDLAYIPIIEKEKRYDYKDIKGVDENFPLNFHGPYGCSKGCGDQYFLDYARIFGLNTIVFRQSGIYGPHQFGIEEQGWLAWFCNALLFDKPVTIFGNGKQVRDVLYIDDLLRAFDLAVMNIKKTRGKPYNIGGGPKSSLSIWELFAILEKLASKKFNFSFGSWRPGDQKIYISDISKAKKDFNWLPKVSPKEGIKKLYDWISQNKNLIQQAKVFKR</sequence>
<dbReference type="EMBL" id="PCWK01000016">
    <property type="protein sequence ID" value="PIR02731.1"/>
    <property type="molecule type" value="Genomic_DNA"/>
</dbReference>
<name>A0A2H0N1I3_9BACT</name>
<dbReference type="Proteomes" id="UP000231139">
    <property type="component" value="Unassembled WGS sequence"/>
</dbReference>
<reference evidence="2 3" key="1">
    <citation type="submission" date="2017-09" db="EMBL/GenBank/DDBJ databases">
        <title>Depth-based differentiation of microbial function through sediment-hosted aquifers and enrichment of novel symbionts in the deep terrestrial subsurface.</title>
        <authorList>
            <person name="Probst A.J."/>
            <person name="Ladd B."/>
            <person name="Jarett J.K."/>
            <person name="Geller-Mcgrath D.E."/>
            <person name="Sieber C.M."/>
            <person name="Emerson J.B."/>
            <person name="Anantharaman K."/>
            <person name="Thomas B.C."/>
            <person name="Malmstrom R."/>
            <person name="Stieglmeier M."/>
            <person name="Klingl A."/>
            <person name="Woyke T."/>
            <person name="Ryan C.M."/>
            <person name="Banfield J.F."/>
        </authorList>
    </citation>
    <scope>NUCLEOTIDE SEQUENCE [LARGE SCALE GENOMIC DNA]</scope>
    <source>
        <strain evidence="2">CG11_big_fil_rev_8_21_14_0_20_35_11</strain>
    </source>
</reference>
<dbReference type="Gene3D" id="3.40.50.720">
    <property type="entry name" value="NAD(P)-binding Rossmann-like Domain"/>
    <property type="match status" value="1"/>
</dbReference>
<dbReference type="Pfam" id="PF16363">
    <property type="entry name" value="GDP_Man_Dehyd"/>
    <property type="match status" value="1"/>
</dbReference>